<sequence>MPALNLTTNVKIADPKQFALDFSKVGADTLSKPELYISVNVTYNEHLTFGGTFDPAFLLHVVSLDNISPALNEKYSKAFFDFFKKNLAVSEDRGYIIFDDPGRGFLGHHSTTFAEIFGGRKT</sequence>
<dbReference type="EC" id="5.3.2.1" evidence="9"/>
<dbReference type="OrthoDB" id="255819at2759"/>
<accession>A0A9P3UJ93</accession>
<proteinExistence type="inferred from homology"/>
<comment type="subcellular location">
    <subcellularLocation>
        <location evidence="1">Secreted</location>
    </subcellularLocation>
</comment>
<dbReference type="AlphaFoldDB" id="A0A9P3UJ93"/>
<comment type="catalytic activity">
    <reaction evidence="7">
        <text>L-dopachrome = 5,6-dihydroxyindole-2-carboxylate</text>
        <dbReference type="Rhea" id="RHEA:13041"/>
        <dbReference type="ChEBI" id="CHEBI:16875"/>
        <dbReference type="ChEBI" id="CHEBI:57509"/>
        <dbReference type="EC" id="5.3.3.12"/>
    </reaction>
</comment>
<evidence type="ECO:0000313" key="13">
    <source>
        <dbReference type="EMBL" id="GLB35468.1"/>
    </source>
</evidence>
<dbReference type="GO" id="GO:0005615">
    <property type="term" value="C:extracellular space"/>
    <property type="evidence" value="ECO:0007669"/>
    <property type="project" value="UniProtKB-KW"/>
</dbReference>
<keyword evidence="14" id="KW-1185">Reference proteome</keyword>
<evidence type="ECO:0000256" key="1">
    <source>
        <dbReference type="ARBA" id="ARBA00004613"/>
    </source>
</evidence>
<evidence type="ECO:0000313" key="14">
    <source>
        <dbReference type="Proteomes" id="UP001063166"/>
    </source>
</evidence>
<comment type="similarity">
    <text evidence="2">Belongs to the MIF family.</text>
</comment>
<dbReference type="SUPFAM" id="SSF55331">
    <property type="entry name" value="Tautomerase/MIF"/>
    <property type="match status" value="1"/>
</dbReference>
<dbReference type="PANTHER" id="PTHR11954">
    <property type="entry name" value="D-DOPACHROME DECARBOXYLASE"/>
    <property type="match status" value="1"/>
</dbReference>
<keyword evidence="4" id="KW-0964">Secreted</keyword>
<dbReference type="EC" id="5.3.3.12" evidence="8"/>
<keyword evidence="5" id="KW-0413">Isomerase</keyword>
<evidence type="ECO:0000256" key="11">
    <source>
        <dbReference type="ARBA" id="ARBA00041912"/>
    </source>
</evidence>
<evidence type="ECO:0000256" key="4">
    <source>
        <dbReference type="ARBA" id="ARBA00022525"/>
    </source>
</evidence>
<organism evidence="13 14">
    <name type="scientific">Lyophyllum shimeji</name>
    <name type="common">Hon-shimeji</name>
    <name type="synonym">Tricholoma shimeji</name>
    <dbReference type="NCBI Taxonomy" id="47721"/>
    <lineage>
        <taxon>Eukaryota</taxon>
        <taxon>Fungi</taxon>
        <taxon>Dikarya</taxon>
        <taxon>Basidiomycota</taxon>
        <taxon>Agaricomycotina</taxon>
        <taxon>Agaricomycetes</taxon>
        <taxon>Agaricomycetidae</taxon>
        <taxon>Agaricales</taxon>
        <taxon>Tricholomatineae</taxon>
        <taxon>Lyophyllaceae</taxon>
        <taxon>Lyophyllum</taxon>
    </lineage>
</organism>
<dbReference type="Proteomes" id="UP001063166">
    <property type="component" value="Unassembled WGS sequence"/>
</dbReference>
<protein>
    <recommendedName>
        <fullName evidence="12">L-dopachrome isomerase</fullName>
        <ecNumber evidence="9">5.3.2.1</ecNumber>
        <ecNumber evidence="8">5.3.3.12</ecNumber>
    </recommendedName>
    <alternativeName>
        <fullName evidence="10">L-dopachrome tautomerase</fullName>
    </alternativeName>
    <alternativeName>
        <fullName evidence="11">Phenylpyruvate tautomerase</fullName>
    </alternativeName>
</protein>
<keyword evidence="3" id="KW-0202">Cytokine</keyword>
<dbReference type="PANTHER" id="PTHR11954:SF6">
    <property type="entry name" value="MACROPHAGE MIGRATION INHIBITORY FACTOR"/>
    <property type="match status" value="1"/>
</dbReference>
<dbReference type="InterPro" id="IPR014347">
    <property type="entry name" value="Tautomerase/MIF_sf"/>
</dbReference>
<dbReference type="InterPro" id="IPR001398">
    <property type="entry name" value="Macrophage_inhib_fac"/>
</dbReference>
<comment type="catalytic activity">
    <reaction evidence="6">
        <text>3-phenylpyruvate = enol-phenylpyruvate</text>
        <dbReference type="Rhea" id="RHEA:17097"/>
        <dbReference type="ChEBI" id="CHEBI:16815"/>
        <dbReference type="ChEBI" id="CHEBI:18005"/>
        <dbReference type="EC" id="5.3.2.1"/>
    </reaction>
</comment>
<dbReference type="GO" id="GO:0050178">
    <property type="term" value="F:phenylpyruvate tautomerase activity"/>
    <property type="evidence" value="ECO:0007669"/>
    <property type="project" value="UniProtKB-EC"/>
</dbReference>
<name>A0A9P3UJ93_LYOSH</name>
<evidence type="ECO:0000256" key="2">
    <source>
        <dbReference type="ARBA" id="ARBA00005851"/>
    </source>
</evidence>
<dbReference type="GO" id="GO:0004167">
    <property type="term" value="F:dopachrome isomerase activity"/>
    <property type="evidence" value="ECO:0007669"/>
    <property type="project" value="UniProtKB-EC"/>
</dbReference>
<dbReference type="EMBL" id="BRPK01000002">
    <property type="protein sequence ID" value="GLB35468.1"/>
    <property type="molecule type" value="Genomic_DNA"/>
</dbReference>
<evidence type="ECO:0000256" key="8">
    <source>
        <dbReference type="ARBA" id="ARBA00038932"/>
    </source>
</evidence>
<evidence type="ECO:0000256" key="5">
    <source>
        <dbReference type="ARBA" id="ARBA00023235"/>
    </source>
</evidence>
<dbReference type="Gene3D" id="3.30.429.10">
    <property type="entry name" value="Macrophage Migration Inhibitory Factor"/>
    <property type="match status" value="1"/>
</dbReference>
<gene>
    <name evidence="13" type="ORF">LshimejAT787_0210330</name>
</gene>
<evidence type="ECO:0000256" key="12">
    <source>
        <dbReference type="ARBA" id="ARBA00042730"/>
    </source>
</evidence>
<evidence type="ECO:0000256" key="3">
    <source>
        <dbReference type="ARBA" id="ARBA00022514"/>
    </source>
</evidence>
<comment type="caution">
    <text evidence="13">The sequence shown here is derived from an EMBL/GenBank/DDBJ whole genome shotgun (WGS) entry which is preliminary data.</text>
</comment>
<dbReference type="Pfam" id="PF01187">
    <property type="entry name" value="MIF"/>
    <property type="match status" value="1"/>
</dbReference>
<evidence type="ECO:0000256" key="7">
    <source>
        <dbReference type="ARBA" id="ARBA00036823"/>
    </source>
</evidence>
<evidence type="ECO:0000256" key="10">
    <source>
        <dbReference type="ARBA" id="ARBA00041631"/>
    </source>
</evidence>
<evidence type="ECO:0000256" key="6">
    <source>
        <dbReference type="ARBA" id="ARBA00036735"/>
    </source>
</evidence>
<evidence type="ECO:0000256" key="9">
    <source>
        <dbReference type="ARBA" id="ARBA00039086"/>
    </source>
</evidence>
<reference evidence="13" key="1">
    <citation type="submission" date="2022-07" db="EMBL/GenBank/DDBJ databases">
        <title>The genome of Lyophyllum shimeji provides insight into the initial evolution of ectomycorrhizal fungal genome.</title>
        <authorList>
            <person name="Kobayashi Y."/>
            <person name="Shibata T."/>
            <person name="Hirakawa H."/>
            <person name="Shigenobu S."/>
            <person name="Nishiyama T."/>
            <person name="Yamada A."/>
            <person name="Hasebe M."/>
            <person name="Kawaguchi M."/>
        </authorList>
    </citation>
    <scope>NUCLEOTIDE SEQUENCE</scope>
    <source>
        <strain evidence="13">AT787</strain>
    </source>
</reference>